<dbReference type="GO" id="GO:0005886">
    <property type="term" value="C:plasma membrane"/>
    <property type="evidence" value="ECO:0007669"/>
    <property type="project" value="UniProtKB-SubCell"/>
</dbReference>
<dbReference type="SUPFAM" id="SSF48317">
    <property type="entry name" value="Acid phosphatase/Vanadium-dependent haloperoxidase"/>
    <property type="match status" value="1"/>
</dbReference>
<evidence type="ECO:0000256" key="5">
    <source>
        <dbReference type="ARBA" id="ARBA00022989"/>
    </source>
</evidence>
<keyword evidence="4" id="KW-0378">Hydrolase</keyword>
<keyword evidence="2" id="KW-1003">Cell membrane</keyword>
<dbReference type="Pfam" id="PF01569">
    <property type="entry name" value="PAP2"/>
    <property type="match status" value="1"/>
</dbReference>
<dbReference type="SMART" id="SM00014">
    <property type="entry name" value="acidPPc"/>
    <property type="match status" value="1"/>
</dbReference>
<dbReference type="OrthoDB" id="5243958at2"/>
<keyword evidence="5 7" id="KW-1133">Transmembrane helix</keyword>
<evidence type="ECO:0000313" key="9">
    <source>
        <dbReference type="EMBL" id="QEU76920.1"/>
    </source>
</evidence>
<dbReference type="InterPro" id="IPR036938">
    <property type="entry name" value="PAP2/HPO_sf"/>
</dbReference>
<gene>
    <name evidence="9" type="ORF">CP967_33560</name>
</gene>
<evidence type="ECO:0000256" key="4">
    <source>
        <dbReference type="ARBA" id="ARBA00022801"/>
    </source>
</evidence>
<organism evidence="9 10">
    <name type="scientific">Streptomyces nitrosporeus</name>
    <dbReference type="NCBI Taxonomy" id="28894"/>
    <lineage>
        <taxon>Bacteria</taxon>
        <taxon>Bacillati</taxon>
        <taxon>Actinomycetota</taxon>
        <taxon>Actinomycetes</taxon>
        <taxon>Kitasatosporales</taxon>
        <taxon>Streptomycetaceae</taxon>
        <taxon>Streptomyces</taxon>
    </lineage>
</organism>
<comment type="subcellular location">
    <subcellularLocation>
        <location evidence="1">Cell membrane</location>
        <topology evidence="1">Multi-pass membrane protein</topology>
    </subcellularLocation>
</comment>
<evidence type="ECO:0000256" key="6">
    <source>
        <dbReference type="ARBA" id="ARBA00023136"/>
    </source>
</evidence>
<evidence type="ECO:0000256" key="3">
    <source>
        <dbReference type="ARBA" id="ARBA00022692"/>
    </source>
</evidence>
<evidence type="ECO:0000256" key="7">
    <source>
        <dbReference type="SAM" id="Phobius"/>
    </source>
</evidence>
<dbReference type="AlphaFoldDB" id="A0A5J6FPW3"/>
<keyword evidence="10" id="KW-1185">Reference proteome</keyword>
<keyword evidence="6 7" id="KW-0472">Membrane</keyword>
<feature type="transmembrane region" description="Helical" evidence="7">
    <location>
        <begin position="163"/>
        <end position="181"/>
    </location>
</feature>
<dbReference type="InterPro" id="IPR000326">
    <property type="entry name" value="PAP2/HPO"/>
</dbReference>
<evidence type="ECO:0000256" key="1">
    <source>
        <dbReference type="ARBA" id="ARBA00004651"/>
    </source>
</evidence>
<dbReference type="KEGG" id="snk:CP967_33560"/>
<evidence type="ECO:0000256" key="2">
    <source>
        <dbReference type="ARBA" id="ARBA00022475"/>
    </source>
</evidence>
<accession>A0A5J6FPW3</accession>
<proteinExistence type="predicted"/>
<dbReference type="Proteomes" id="UP000326178">
    <property type="component" value="Chromosome"/>
</dbReference>
<dbReference type="PANTHER" id="PTHR14969">
    <property type="entry name" value="SPHINGOSINE-1-PHOSPHATE PHOSPHOHYDROLASE"/>
    <property type="match status" value="1"/>
</dbReference>
<evidence type="ECO:0000313" key="10">
    <source>
        <dbReference type="Proteomes" id="UP000326178"/>
    </source>
</evidence>
<keyword evidence="3 7" id="KW-0812">Transmembrane</keyword>
<dbReference type="EMBL" id="CP023702">
    <property type="protein sequence ID" value="QEU76920.1"/>
    <property type="molecule type" value="Genomic_DNA"/>
</dbReference>
<reference evidence="9 10" key="1">
    <citation type="submission" date="2017-09" db="EMBL/GenBank/DDBJ databases">
        <authorList>
            <person name="Lee N."/>
            <person name="Cho B.-K."/>
        </authorList>
    </citation>
    <scope>NUCLEOTIDE SEQUENCE [LARGE SCALE GENOMIC DNA]</scope>
    <source>
        <strain evidence="9 10">ATCC 12769</strain>
    </source>
</reference>
<protein>
    <submittedName>
        <fullName evidence="9">Phosphatase PAP2 family protein</fullName>
    </submittedName>
</protein>
<feature type="transmembrane region" description="Helical" evidence="7">
    <location>
        <begin position="121"/>
        <end position="151"/>
    </location>
</feature>
<evidence type="ECO:0000259" key="8">
    <source>
        <dbReference type="SMART" id="SM00014"/>
    </source>
</evidence>
<dbReference type="Gene3D" id="1.20.144.10">
    <property type="entry name" value="Phosphatidic acid phosphatase type 2/haloperoxidase"/>
    <property type="match status" value="1"/>
</dbReference>
<feature type="domain" description="Phosphatidic acid phosphatase type 2/haloperoxidase" evidence="8">
    <location>
        <begin position="69"/>
        <end position="178"/>
    </location>
</feature>
<name>A0A5J6FPW3_9ACTN</name>
<dbReference type="PANTHER" id="PTHR14969:SF62">
    <property type="entry name" value="DECAPRENYLPHOSPHORYL-5-PHOSPHORIBOSE PHOSPHATASE RV3807C-RELATED"/>
    <property type="match status" value="1"/>
</dbReference>
<dbReference type="GO" id="GO:0016787">
    <property type="term" value="F:hydrolase activity"/>
    <property type="evidence" value="ECO:0007669"/>
    <property type="project" value="UniProtKB-KW"/>
</dbReference>
<sequence length="203" mass="20943">MIAVLTALALASFPAREALYLAIARTTEGSPFGEAAGLVADKGLLLLVAAAGGTALHTWLRDRHAFRTLVCAGAGVVGAYLTSELVKILVTEQRPCRTLSLETVLTCPAPGDWSWPSNHSVIAAAFATACLLAVPRTAWAVVPVALMIGLSRVAAGVHYVHDVASGLALGALLVALLTLVLRPLAARLPYPLASSAAPAHRKG</sequence>